<evidence type="ECO:0000256" key="8">
    <source>
        <dbReference type="ARBA" id="ARBA00039149"/>
    </source>
</evidence>
<dbReference type="PANTHER" id="PTHR42914">
    <property type="entry name" value="7-CYANO-7-DEAZAGUANINE SYNTHASE"/>
    <property type="match status" value="1"/>
</dbReference>
<evidence type="ECO:0000256" key="3">
    <source>
        <dbReference type="ARBA" id="ARBA00022723"/>
    </source>
</evidence>
<protein>
    <recommendedName>
        <fullName evidence="8">7-cyano-7-deazaguanine synthase</fullName>
        <ecNumber evidence="8">6.3.4.20</ecNumber>
    </recommendedName>
</protein>
<keyword evidence="6" id="KW-0067">ATP-binding</keyword>
<evidence type="ECO:0000256" key="1">
    <source>
        <dbReference type="ARBA" id="ARBA00005061"/>
    </source>
</evidence>
<proteinExistence type="inferred from homology"/>
<keyword evidence="5" id="KW-0862">Zinc</keyword>
<dbReference type="SUPFAM" id="SSF52402">
    <property type="entry name" value="Adenine nucleotide alpha hydrolases-like"/>
    <property type="match status" value="1"/>
</dbReference>
<evidence type="ECO:0000256" key="5">
    <source>
        <dbReference type="ARBA" id="ARBA00022833"/>
    </source>
</evidence>
<keyword evidence="2 10" id="KW-0436">Ligase</keyword>
<keyword evidence="4" id="KW-0547">Nucleotide-binding</keyword>
<dbReference type="PANTHER" id="PTHR42914:SF1">
    <property type="entry name" value="7-CYANO-7-DEAZAGUANINE SYNTHASE"/>
    <property type="match status" value="1"/>
</dbReference>
<accession>A0A485LYW7</accession>
<dbReference type="GO" id="GO:0016874">
    <property type="term" value="F:ligase activity"/>
    <property type="evidence" value="ECO:0007669"/>
    <property type="project" value="UniProtKB-KW"/>
</dbReference>
<dbReference type="EC" id="6.3.4.20" evidence="8"/>
<dbReference type="CDD" id="cd01995">
    <property type="entry name" value="QueC-like"/>
    <property type="match status" value="1"/>
</dbReference>
<gene>
    <name evidence="10" type="primary">queC</name>
    <name evidence="10" type="ORF">SCFA_290005</name>
</gene>
<evidence type="ECO:0000256" key="9">
    <source>
        <dbReference type="ARBA" id="ARBA00047890"/>
    </source>
</evidence>
<dbReference type="HAMAP" id="MF_01633">
    <property type="entry name" value="QueC"/>
    <property type="match status" value="1"/>
</dbReference>
<dbReference type="Gene3D" id="3.40.50.620">
    <property type="entry name" value="HUPs"/>
    <property type="match status" value="1"/>
</dbReference>
<organism evidence="10">
    <name type="scientific">anaerobic digester metagenome</name>
    <dbReference type="NCBI Taxonomy" id="1263854"/>
    <lineage>
        <taxon>unclassified sequences</taxon>
        <taxon>metagenomes</taxon>
        <taxon>ecological metagenomes</taxon>
    </lineage>
</organism>
<dbReference type="NCBIfam" id="TIGR00364">
    <property type="entry name" value="7-cyano-7-deazaguanine synthase QueC"/>
    <property type="match status" value="1"/>
</dbReference>
<evidence type="ECO:0000256" key="7">
    <source>
        <dbReference type="ARBA" id="ARBA00037993"/>
    </source>
</evidence>
<dbReference type="Pfam" id="PF06508">
    <property type="entry name" value="QueC"/>
    <property type="match status" value="1"/>
</dbReference>
<dbReference type="GO" id="GO:0046872">
    <property type="term" value="F:metal ion binding"/>
    <property type="evidence" value="ECO:0007669"/>
    <property type="project" value="UniProtKB-KW"/>
</dbReference>
<name>A0A485LYW7_9ZZZZ</name>
<comment type="pathway">
    <text evidence="1">Purine metabolism; 7-cyano-7-deazaguanine biosynthesis.</text>
</comment>
<evidence type="ECO:0000256" key="6">
    <source>
        <dbReference type="ARBA" id="ARBA00022840"/>
    </source>
</evidence>
<dbReference type="AlphaFoldDB" id="A0A485LYW7"/>
<comment type="similarity">
    <text evidence="7">Belongs to the QueC family.</text>
</comment>
<keyword evidence="3" id="KW-0479">Metal-binding</keyword>
<reference evidence="10" key="1">
    <citation type="submission" date="2019-03" db="EMBL/GenBank/DDBJ databases">
        <authorList>
            <person name="Hao L."/>
        </authorList>
    </citation>
    <scope>NUCLEOTIDE SEQUENCE</scope>
</reference>
<evidence type="ECO:0000256" key="4">
    <source>
        <dbReference type="ARBA" id="ARBA00022741"/>
    </source>
</evidence>
<dbReference type="InterPro" id="IPR018317">
    <property type="entry name" value="QueC"/>
</dbReference>
<dbReference type="EMBL" id="CAADRM010000091">
    <property type="protein sequence ID" value="VFU14420.1"/>
    <property type="molecule type" value="Genomic_DNA"/>
</dbReference>
<dbReference type="InterPro" id="IPR014729">
    <property type="entry name" value="Rossmann-like_a/b/a_fold"/>
</dbReference>
<evidence type="ECO:0000313" key="10">
    <source>
        <dbReference type="EMBL" id="VFU14420.1"/>
    </source>
</evidence>
<dbReference type="GO" id="GO:0005524">
    <property type="term" value="F:ATP binding"/>
    <property type="evidence" value="ECO:0007669"/>
    <property type="project" value="UniProtKB-KW"/>
</dbReference>
<evidence type="ECO:0000256" key="2">
    <source>
        <dbReference type="ARBA" id="ARBA00022598"/>
    </source>
</evidence>
<comment type="catalytic activity">
    <reaction evidence="9">
        <text>7-carboxy-7-carbaguanine + NH4(+) + 2 ATP = 7-cyano-7-carbaguanine + 2 AMP + 2 diphosphate + 2 H(+)</text>
        <dbReference type="Rhea" id="RHEA:27982"/>
        <dbReference type="ChEBI" id="CHEBI:15378"/>
        <dbReference type="ChEBI" id="CHEBI:28938"/>
        <dbReference type="ChEBI" id="CHEBI:30616"/>
        <dbReference type="ChEBI" id="CHEBI:33019"/>
        <dbReference type="ChEBI" id="CHEBI:45075"/>
        <dbReference type="ChEBI" id="CHEBI:61036"/>
        <dbReference type="ChEBI" id="CHEBI:456215"/>
        <dbReference type="EC" id="6.3.4.20"/>
    </reaction>
</comment>
<sequence>MSKAVILLSGGMDSGVLLAWASRRYDRVHALTFDYGSRHGVREQEKALKLAEHYRAPLKTIRLPFFNELFTSSLLTSGDEIPEGPYAQENISSTVVPFRNGIMLSIATGYAEDRGIPTALIASHGGDHPIYPDCRPAFTEAMSRAAQEGTFSRVSIQAPFALLDKKQIAELGRELGLDFRMTYSCYKGGKIHCGRCATCLERKTALGYDQGLDPTEYER</sequence>
<dbReference type="PIRSF" id="PIRSF006293">
    <property type="entry name" value="ExsB"/>
    <property type="match status" value="1"/>
</dbReference>